<feature type="domain" description="AAA+ ATPase" evidence="2">
    <location>
        <begin position="165"/>
        <end position="353"/>
    </location>
</feature>
<feature type="region of interest" description="Disordered" evidence="1">
    <location>
        <begin position="1"/>
        <end position="25"/>
    </location>
</feature>
<keyword evidence="4" id="KW-1185">Reference proteome</keyword>
<evidence type="ECO:0000256" key="1">
    <source>
        <dbReference type="SAM" id="MobiDB-lite"/>
    </source>
</evidence>
<comment type="caution">
    <text evidence="3">The sequence shown here is derived from an EMBL/GenBank/DDBJ whole genome shotgun (WGS) entry which is preliminary data.</text>
</comment>
<dbReference type="OrthoDB" id="9783370at2"/>
<evidence type="ECO:0000259" key="2">
    <source>
        <dbReference type="SMART" id="SM00382"/>
    </source>
</evidence>
<sequence>MSQEAATLHDVTKGHATARQAPRPATVEETGLPLLYLADLLSKQLIERGAQDIHELSRGSALSGSVVEEVCHFLRQDARAEVRGQARSGALVIGLTDRGRAAALEALGRDGYSGMAPVPLADYCRHVKAQALNKVGLDRDTVMEAFADTVIDPALLDQLGPGLHSGRAMFIHGEAGTGKSYIARRLMRLLPGEVLVPHAILVGGKAVRCFDAAVHHPVADDQGEVSSLYLGQGHDPRYLRCLRPCVVTGGELTMGRLEVQYDAATRIHQAPVQLLANNGMLVIDDLGRQRMTTTELFNRWIVPLEERRDFLSLSNGHHFSVPFDVALVFSTNLDPLALADAAFLRRIGYKIRFAPLERKSYQAIWQQQCRDLELAYAPELVDFVIDELHKRHDVPLLACHPRDLLGLARDRLEYWGGETLERDTLSWAWRTYFGDFTDDEASSNGRNVS</sequence>
<accession>A0A3S0K104</accession>
<dbReference type="Proteomes" id="UP000267400">
    <property type="component" value="Unassembled WGS sequence"/>
</dbReference>
<protein>
    <submittedName>
        <fullName evidence="3">AAA family ATPase</fullName>
    </submittedName>
</protein>
<reference evidence="3 4" key="1">
    <citation type="submission" date="2018-12" db="EMBL/GenBank/DDBJ databases">
        <authorList>
            <person name="Yu L."/>
        </authorList>
    </citation>
    <scope>NUCLEOTIDE SEQUENCE [LARGE SCALE GENOMIC DNA]</scope>
    <source>
        <strain evidence="3 4">11S</strain>
    </source>
</reference>
<gene>
    <name evidence="3" type="ORF">EKG36_17355</name>
</gene>
<dbReference type="InterPro" id="IPR027417">
    <property type="entry name" value="P-loop_NTPase"/>
</dbReference>
<proteinExistence type="predicted"/>
<dbReference type="InterPro" id="IPR003593">
    <property type="entry name" value="AAA+_ATPase"/>
</dbReference>
<dbReference type="SUPFAM" id="SSF52540">
    <property type="entry name" value="P-loop containing nucleoside triphosphate hydrolases"/>
    <property type="match status" value="1"/>
</dbReference>
<evidence type="ECO:0000313" key="3">
    <source>
        <dbReference type="EMBL" id="RTQ99633.1"/>
    </source>
</evidence>
<dbReference type="EMBL" id="RXNS01000019">
    <property type="protein sequence ID" value="RTQ99633.1"/>
    <property type="molecule type" value="Genomic_DNA"/>
</dbReference>
<organism evidence="3 4">
    <name type="scientific">Halomonas nitroreducens</name>
    <dbReference type="NCBI Taxonomy" id="447425"/>
    <lineage>
        <taxon>Bacteria</taxon>
        <taxon>Pseudomonadati</taxon>
        <taxon>Pseudomonadota</taxon>
        <taxon>Gammaproteobacteria</taxon>
        <taxon>Oceanospirillales</taxon>
        <taxon>Halomonadaceae</taxon>
        <taxon>Halomonas</taxon>
    </lineage>
</organism>
<dbReference type="SMART" id="SM00382">
    <property type="entry name" value="AAA"/>
    <property type="match status" value="1"/>
</dbReference>
<evidence type="ECO:0000313" key="4">
    <source>
        <dbReference type="Proteomes" id="UP000267400"/>
    </source>
</evidence>
<name>A0A3S0K104_9GAMM</name>
<dbReference type="Gene3D" id="3.40.50.300">
    <property type="entry name" value="P-loop containing nucleotide triphosphate hydrolases"/>
    <property type="match status" value="1"/>
</dbReference>
<dbReference type="AlphaFoldDB" id="A0A3S0K104"/>